<dbReference type="Gene3D" id="3.40.50.180">
    <property type="entry name" value="Methylesterase CheB, C-terminal domain"/>
    <property type="match status" value="1"/>
</dbReference>
<comment type="catalytic activity">
    <reaction evidence="6">
        <text>L-glutaminyl-[protein] + H2O = L-glutamyl-[protein] + NH4(+)</text>
        <dbReference type="Rhea" id="RHEA:16441"/>
        <dbReference type="Rhea" id="RHEA-COMP:10207"/>
        <dbReference type="Rhea" id="RHEA-COMP:10208"/>
        <dbReference type="ChEBI" id="CHEBI:15377"/>
        <dbReference type="ChEBI" id="CHEBI:28938"/>
        <dbReference type="ChEBI" id="CHEBI:29973"/>
        <dbReference type="ChEBI" id="CHEBI:30011"/>
        <dbReference type="EC" id="3.5.1.44"/>
    </reaction>
</comment>
<keyword evidence="1 6" id="KW-0963">Cytoplasm</keyword>
<keyword evidence="3 6" id="KW-0597">Phosphoprotein</keyword>
<evidence type="ECO:0000256" key="1">
    <source>
        <dbReference type="ARBA" id="ARBA00022490"/>
    </source>
</evidence>
<dbReference type="EC" id="3.5.1.44" evidence="6"/>
<keyword evidence="2 6" id="KW-0145">Chemotaxis</keyword>
<dbReference type="InterPro" id="IPR008248">
    <property type="entry name" value="CheB-like"/>
</dbReference>
<dbReference type="AlphaFoldDB" id="A0AAW9CTS2"/>
<dbReference type="Pfam" id="PF01339">
    <property type="entry name" value="CheB_methylest"/>
    <property type="match status" value="1"/>
</dbReference>
<dbReference type="GO" id="GO:0008984">
    <property type="term" value="F:protein-glutamate methylesterase activity"/>
    <property type="evidence" value="ECO:0007669"/>
    <property type="project" value="UniProtKB-UniRule"/>
</dbReference>
<comment type="PTM">
    <text evidence="6">Phosphorylated by CheA. Phosphorylation of the N-terminal regulatory domain activates the methylesterase activity.</text>
</comment>
<dbReference type="NCBIfam" id="NF001965">
    <property type="entry name" value="PRK00742.1"/>
    <property type="match status" value="1"/>
</dbReference>
<dbReference type="Gene3D" id="3.40.50.2300">
    <property type="match status" value="1"/>
</dbReference>
<evidence type="ECO:0000256" key="2">
    <source>
        <dbReference type="ARBA" id="ARBA00022500"/>
    </source>
</evidence>
<evidence type="ECO:0000256" key="8">
    <source>
        <dbReference type="PROSITE-ProRule" id="PRU00169"/>
    </source>
</evidence>
<dbReference type="InterPro" id="IPR001789">
    <property type="entry name" value="Sig_transdc_resp-reg_receiver"/>
</dbReference>
<sequence length="349" mass="36993">MIRVLVIDDSATMRILLKKLIDKNEHMECVGVAPNPVAAQELLRETRPDVITLDIEMPKMNGLDFLDRIMRLMPVAVIMISTLTEAGSESALRALELGAIDFIAKPKLDFAEGVQAYAEEIYRKIETAGRAKVKKLTRDVPPVRMDAEPPAKPLLAEAGKDGRVVAVGASTGGTEAVKELLLSLPADCPPLLIAQHMPEPFMRSLAKRLDLLCAMRVKMAEDGETLRRGCVYIAPGHSNLTIDATAAGYVCRIVRNAGEAQSDSSVDELFRSVAAAAGARGVGIVLTGSGSDGAAGARAMMAAGAFNIAQDAETSVVYSMPDAAIAACGINEVLPLEKIAGKLMELDGA</sequence>
<reference evidence="11" key="1">
    <citation type="submission" date="2018-08" db="EMBL/GenBank/DDBJ databases">
        <title>Identification of Burkholderia cepacia strains that express a Burkholderia pseudomallei-like capsular polysaccharide.</title>
        <authorList>
            <person name="Burtnick M.N."/>
            <person name="Vongsouvath M."/>
            <person name="Newton P."/>
            <person name="Wuthiekanun V."/>
            <person name="Limmathurotsakul D."/>
            <person name="Brett P.J."/>
            <person name="Chantratita N."/>
            <person name="Dance D.A."/>
        </authorList>
    </citation>
    <scope>NUCLEOTIDE SEQUENCE</scope>
    <source>
        <strain evidence="11">SBXCC001</strain>
    </source>
</reference>
<dbReference type="InterPro" id="IPR035909">
    <property type="entry name" value="CheB_C"/>
</dbReference>
<comment type="catalytic activity">
    <reaction evidence="5 6">
        <text>[protein]-L-glutamate 5-O-methyl ester + H2O = L-glutamyl-[protein] + methanol + H(+)</text>
        <dbReference type="Rhea" id="RHEA:23236"/>
        <dbReference type="Rhea" id="RHEA-COMP:10208"/>
        <dbReference type="Rhea" id="RHEA-COMP:10311"/>
        <dbReference type="ChEBI" id="CHEBI:15377"/>
        <dbReference type="ChEBI" id="CHEBI:15378"/>
        <dbReference type="ChEBI" id="CHEBI:17790"/>
        <dbReference type="ChEBI" id="CHEBI:29973"/>
        <dbReference type="ChEBI" id="CHEBI:82795"/>
        <dbReference type="EC" id="3.1.1.61"/>
    </reaction>
</comment>
<feature type="domain" description="Response regulatory" evidence="9">
    <location>
        <begin position="3"/>
        <end position="120"/>
    </location>
</feature>
<evidence type="ECO:0000313" key="12">
    <source>
        <dbReference type="Proteomes" id="UP001272137"/>
    </source>
</evidence>
<evidence type="ECO:0000256" key="4">
    <source>
        <dbReference type="ARBA" id="ARBA00022801"/>
    </source>
</evidence>
<dbReference type="InterPro" id="IPR011006">
    <property type="entry name" value="CheY-like_superfamily"/>
</dbReference>
<dbReference type="RefSeq" id="WP_009894811.1">
    <property type="nucleotide sequence ID" value="NZ_CM125683.1"/>
</dbReference>
<feature type="active site" evidence="6 7">
    <location>
        <position position="170"/>
    </location>
</feature>
<gene>
    <name evidence="6" type="primary">cheB</name>
    <name evidence="11" type="ORF">C7S16_5835</name>
</gene>
<dbReference type="SMART" id="SM00448">
    <property type="entry name" value="REC"/>
    <property type="match status" value="1"/>
</dbReference>
<comment type="similarity">
    <text evidence="6">Belongs to the CheB family.</text>
</comment>
<proteinExistence type="inferred from homology"/>
<dbReference type="SUPFAM" id="SSF52738">
    <property type="entry name" value="Methylesterase CheB, C-terminal domain"/>
    <property type="match status" value="1"/>
</dbReference>
<dbReference type="GO" id="GO:0000156">
    <property type="term" value="F:phosphorelay response regulator activity"/>
    <property type="evidence" value="ECO:0007669"/>
    <property type="project" value="InterPro"/>
</dbReference>
<feature type="domain" description="CheB-type methylesterase" evidence="10">
    <location>
        <begin position="158"/>
        <end position="349"/>
    </location>
</feature>
<comment type="domain">
    <text evidence="6">Contains a C-terminal catalytic domain, and an N-terminal region which modulates catalytic activity.</text>
</comment>
<dbReference type="GeneID" id="45117666"/>
<keyword evidence="4 6" id="KW-0378">Hydrolase</keyword>
<dbReference type="KEGG" id="btha:DR62_5073"/>
<dbReference type="InterPro" id="IPR000673">
    <property type="entry name" value="Sig_transdc_resp-reg_Me-estase"/>
</dbReference>
<dbReference type="EC" id="3.1.1.61" evidence="6"/>
<evidence type="ECO:0000256" key="6">
    <source>
        <dbReference type="HAMAP-Rule" id="MF_00099"/>
    </source>
</evidence>
<dbReference type="EMBL" id="QXCT01000001">
    <property type="protein sequence ID" value="MDW9252438.1"/>
    <property type="molecule type" value="Genomic_DNA"/>
</dbReference>
<dbReference type="HAMAP" id="MF_00099">
    <property type="entry name" value="CheB_chemtxs"/>
    <property type="match status" value="1"/>
</dbReference>
<comment type="function">
    <text evidence="6">Involved in chemotaxis. Part of a chemotaxis signal transduction system that modulates chemotaxis in response to various stimuli. Catalyzes the demethylation of specific methylglutamate residues introduced into the chemoreceptors (methyl-accepting chemotaxis proteins or MCP) by CheR. Also mediates the irreversible deamidation of specific glutamine residues to glutamic acid.</text>
</comment>
<feature type="active site" evidence="6 7">
    <location>
        <position position="196"/>
    </location>
</feature>
<dbReference type="PROSITE" id="PS50110">
    <property type="entry name" value="RESPONSE_REGULATORY"/>
    <property type="match status" value="1"/>
</dbReference>
<dbReference type="CDD" id="cd16432">
    <property type="entry name" value="CheB_Rec"/>
    <property type="match status" value="1"/>
</dbReference>
<dbReference type="PROSITE" id="PS50122">
    <property type="entry name" value="CHEB"/>
    <property type="match status" value="1"/>
</dbReference>
<evidence type="ECO:0000259" key="9">
    <source>
        <dbReference type="PROSITE" id="PS50110"/>
    </source>
</evidence>
<dbReference type="Proteomes" id="UP001272137">
    <property type="component" value="Unassembled WGS sequence"/>
</dbReference>
<name>A0AAW9CTS2_BURTH</name>
<organism evidence="11 12">
    <name type="scientific">Burkholderia thailandensis</name>
    <dbReference type="NCBI Taxonomy" id="57975"/>
    <lineage>
        <taxon>Bacteria</taxon>
        <taxon>Pseudomonadati</taxon>
        <taxon>Pseudomonadota</taxon>
        <taxon>Betaproteobacteria</taxon>
        <taxon>Burkholderiales</taxon>
        <taxon>Burkholderiaceae</taxon>
        <taxon>Burkholderia</taxon>
        <taxon>pseudomallei group</taxon>
    </lineage>
</organism>
<feature type="modified residue" description="4-aspartylphosphate" evidence="6 8">
    <location>
        <position position="54"/>
    </location>
</feature>
<dbReference type="GO" id="GO:0006935">
    <property type="term" value="P:chemotaxis"/>
    <property type="evidence" value="ECO:0007669"/>
    <property type="project" value="UniProtKB-UniRule"/>
</dbReference>
<evidence type="ECO:0000256" key="7">
    <source>
        <dbReference type="PROSITE-ProRule" id="PRU00050"/>
    </source>
</evidence>
<dbReference type="PANTHER" id="PTHR42872">
    <property type="entry name" value="PROTEIN-GLUTAMATE METHYLESTERASE/PROTEIN-GLUTAMINE GLUTAMINASE"/>
    <property type="match status" value="1"/>
</dbReference>
<dbReference type="Pfam" id="PF00072">
    <property type="entry name" value="Response_reg"/>
    <property type="match status" value="1"/>
</dbReference>
<accession>A0AAW9CTS2</accession>
<dbReference type="PANTHER" id="PTHR42872:SF6">
    <property type="entry name" value="PROTEIN-GLUTAMATE METHYLESTERASE_PROTEIN-GLUTAMINE GLUTAMINASE"/>
    <property type="match status" value="1"/>
</dbReference>
<dbReference type="GO" id="GO:0005737">
    <property type="term" value="C:cytoplasm"/>
    <property type="evidence" value="ECO:0007669"/>
    <property type="project" value="UniProtKB-SubCell"/>
</dbReference>
<feature type="active site" evidence="6 7">
    <location>
        <position position="292"/>
    </location>
</feature>
<evidence type="ECO:0000256" key="3">
    <source>
        <dbReference type="ARBA" id="ARBA00022553"/>
    </source>
</evidence>
<dbReference type="GO" id="GO:0050568">
    <property type="term" value="F:protein-glutamine glutaminase activity"/>
    <property type="evidence" value="ECO:0007669"/>
    <property type="project" value="UniProtKB-UniRule"/>
</dbReference>
<comment type="subcellular location">
    <subcellularLocation>
        <location evidence="6">Cytoplasm</location>
    </subcellularLocation>
</comment>
<evidence type="ECO:0000259" key="10">
    <source>
        <dbReference type="PROSITE" id="PS50122"/>
    </source>
</evidence>
<comment type="caution">
    <text evidence="11">The sequence shown here is derived from an EMBL/GenBank/DDBJ whole genome shotgun (WGS) entry which is preliminary data.</text>
</comment>
<dbReference type="SUPFAM" id="SSF52172">
    <property type="entry name" value="CheY-like"/>
    <property type="match status" value="1"/>
</dbReference>
<protein>
    <recommendedName>
        <fullName evidence="6">Protein-glutamate methylesterase/protein-glutamine glutaminase</fullName>
        <ecNumber evidence="6">3.1.1.61</ecNumber>
        <ecNumber evidence="6">3.5.1.44</ecNumber>
    </recommendedName>
</protein>
<dbReference type="PIRSF" id="PIRSF000876">
    <property type="entry name" value="RR_chemtxs_CheB"/>
    <property type="match status" value="1"/>
</dbReference>
<evidence type="ECO:0000256" key="5">
    <source>
        <dbReference type="ARBA" id="ARBA00048267"/>
    </source>
</evidence>
<evidence type="ECO:0000313" key="11">
    <source>
        <dbReference type="EMBL" id="MDW9252438.1"/>
    </source>
</evidence>
<dbReference type="CDD" id="cd17541">
    <property type="entry name" value="REC_CheB-like"/>
    <property type="match status" value="1"/>
</dbReference>